<dbReference type="Gene3D" id="1.10.510.10">
    <property type="entry name" value="Transferase(Phosphotransferase) domain 1"/>
    <property type="match status" value="1"/>
</dbReference>
<dbReference type="SMART" id="SM00220">
    <property type="entry name" value="S_TKc"/>
    <property type="match status" value="1"/>
</dbReference>
<keyword evidence="5" id="KW-0418">Kinase</keyword>
<comment type="catalytic activity">
    <reaction evidence="8">
        <text>L-seryl-[protein] + ATP = O-phospho-L-seryl-[protein] + ADP + H(+)</text>
        <dbReference type="Rhea" id="RHEA:17989"/>
        <dbReference type="Rhea" id="RHEA-COMP:9863"/>
        <dbReference type="Rhea" id="RHEA-COMP:11604"/>
        <dbReference type="ChEBI" id="CHEBI:15378"/>
        <dbReference type="ChEBI" id="CHEBI:29999"/>
        <dbReference type="ChEBI" id="CHEBI:30616"/>
        <dbReference type="ChEBI" id="CHEBI:83421"/>
        <dbReference type="ChEBI" id="CHEBI:456216"/>
        <dbReference type="EC" id="2.7.11.1"/>
    </reaction>
</comment>
<dbReference type="OMA" id="MEHSFPA"/>
<dbReference type="InterPro" id="IPR000961">
    <property type="entry name" value="AGC-kinase_C"/>
</dbReference>
<dbReference type="AlphaFoldDB" id="A0DGQ2"/>
<dbReference type="KEGG" id="ptm:GSPATT00002348001"/>
<evidence type="ECO:0000256" key="6">
    <source>
        <dbReference type="ARBA" id="ARBA00022840"/>
    </source>
</evidence>
<keyword evidence="3" id="KW-0808">Transferase</keyword>
<keyword evidence="14" id="KW-1185">Reference proteome</keyword>
<evidence type="ECO:0000256" key="8">
    <source>
        <dbReference type="ARBA" id="ARBA00048679"/>
    </source>
</evidence>
<dbReference type="InterPro" id="IPR011009">
    <property type="entry name" value="Kinase-like_dom_sf"/>
</dbReference>
<evidence type="ECO:0000259" key="12">
    <source>
        <dbReference type="PROSITE" id="PS51285"/>
    </source>
</evidence>
<dbReference type="FunFam" id="1.10.510.10:FF:000454">
    <property type="entry name" value="Uncharacterized protein"/>
    <property type="match status" value="1"/>
</dbReference>
<dbReference type="PROSITE" id="PS51285">
    <property type="entry name" value="AGC_KINASE_CTER"/>
    <property type="match status" value="1"/>
</dbReference>
<protein>
    <recommendedName>
        <fullName evidence="1">non-specific serine/threonine protein kinase</fullName>
        <ecNumber evidence="1">2.7.11.1</ecNumber>
    </recommendedName>
</protein>
<dbReference type="STRING" id="5888.A0DGQ2"/>
<evidence type="ECO:0000256" key="9">
    <source>
        <dbReference type="PROSITE-ProRule" id="PRU10141"/>
    </source>
</evidence>
<evidence type="ECO:0000256" key="10">
    <source>
        <dbReference type="RuleBase" id="RU000304"/>
    </source>
</evidence>
<keyword evidence="6 9" id="KW-0067">ATP-binding</keyword>
<feature type="domain" description="AGC-kinase C-terminal" evidence="12">
    <location>
        <begin position="415"/>
        <end position="475"/>
    </location>
</feature>
<dbReference type="Pfam" id="PF00069">
    <property type="entry name" value="Pkinase"/>
    <property type="match status" value="1"/>
</dbReference>
<evidence type="ECO:0000259" key="11">
    <source>
        <dbReference type="PROSITE" id="PS50011"/>
    </source>
</evidence>
<organism evidence="13 14">
    <name type="scientific">Paramecium tetraurelia</name>
    <dbReference type="NCBI Taxonomy" id="5888"/>
    <lineage>
        <taxon>Eukaryota</taxon>
        <taxon>Sar</taxon>
        <taxon>Alveolata</taxon>
        <taxon>Ciliophora</taxon>
        <taxon>Intramacronucleata</taxon>
        <taxon>Oligohymenophorea</taxon>
        <taxon>Peniculida</taxon>
        <taxon>Parameciidae</taxon>
        <taxon>Paramecium</taxon>
    </lineage>
</organism>
<dbReference type="GeneID" id="5035401"/>
<dbReference type="FunFam" id="3.30.200.20:FF:000574">
    <property type="entry name" value="Uncharacterized protein"/>
    <property type="match status" value="1"/>
</dbReference>
<keyword evidence="4 9" id="KW-0547">Nucleotide-binding</keyword>
<dbReference type="InterPro" id="IPR000719">
    <property type="entry name" value="Prot_kinase_dom"/>
</dbReference>
<evidence type="ECO:0000256" key="3">
    <source>
        <dbReference type="ARBA" id="ARBA00022679"/>
    </source>
</evidence>
<dbReference type="EC" id="2.7.11.1" evidence="1"/>
<dbReference type="Gene3D" id="3.30.200.20">
    <property type="entry name" value="Phosphorylase Kinase, domain 1"/>
    <property type="match status" value="1"/>
</dbReference>
<dbReference type="RefSeq" id="XP_001449616.1">
    <property type="nucleotide sequence ID" value="XM_001449579.1"/>
</dbReference>
<dbReference type="SUPFAM" id="SSF56112">
    <property type="entry name" value="Protein kinase-like (PK-like)"/>
    <property type="match status" value="1"/>
</dbReference>
<dbReference type="PROSITE" id="PS50011">
    <property type="entry name" value="PROTEIN_KINASE_DOM"/>
    <property type="match status" value="1"/>
</dbReference>
<dbReference type="EMBL" id="CT868429">
    <property type="protein sequence ID" value="CAK82219.1"/>
    <property type="molecule type" value="Genomic_DNA"/>
</dbReference>
<evidence type="ECO:0000313" key="14">
    <source>
        <dbReference type="Proteomes" id="UP000000600"/>
    </source>
</evidence>
<evidence type="ECO:0000256" key="1">
    <source>
        <dbReference type="ARBA" id="ARBA00012513"/>
    </source>
</evidence>
<dbReference type="Proteomes" id="UP000000600">
    <property type="component" value="Unassembled WGS sequence"/>
</dbReference>
<evidence type="ECO:0000256" key="5">
    <source>
        <dbReference type="ARBA" id="ARBA00022777"/>
    </source>
</evidence>
<evidence type="ECO:0000313" key="13">
    <source>
        <dbReference type="EMBL" id="CAK82219.1"/>
    </source>
</evidence>
<evidence type="ECO:0000256" key="7">
    <source>
        <dbReference type="ARBA" id="ARBA00047899"/>
    </source>
</evidence>
<dbReference type="PROSITE" id="PS00108">
    <property type="entry name" value="PROTEIN_KINASE_ST"/>
    <property type="match status" value="1"/>
</dbReference>
<dbReference type="eggNOG" id="KOG0606">
    <property type="taxonomic scope" value="Eukaryota"/>
</dbReference>
<dbReference type="InParanoid" id="A0DGQ2"/>
<gene>
    <name evidence="13" type="ORF">GSPATT00002348001</name>
</gene>
<accession>A0DGQ2</accession>
<dbReference type="HOGENOM" id="CLU_000288_63_5_1"/>
<dbReference type="PANTHER" id="PTHR24356:SF374">
    <property type="entry name" value="PROTEIN KINASE DOMAIN-CONTAINING PROTEIN"/>
    <property type="match status" value="1"/>
</dbReference>
<feature type="domain" description="Protein kinase" evidence="11">
    <location>
        <begin position="158"/>
        <end position="414"/>
    </location>
</feature>
<dbReference type="GO" id="GO:0005524">
    <property type="term" value="F:ATP binding"/>
    <property type="evidence" value="ECO:0007669"/>
    <property type="project" value="UniProtKB-UniRule"/>
</dbReference>
<name>A0DGQ2_PARTE</name>
<evidence type="ECO:0000256" key="2">
    <source>
        <dbReference type="ARBA" id="ARBA00022527"/>
    </source>
</evidence>
<dbReference type="GO" id="GO:0004674">
    <property type="term" value="F:protein serine/threonine kinase activity"/>
    <property type="evidence" value="ECO:0000318"/>
    <property type="project" value="GO_Central"/>
</dbReference>
<proteinExistence type="inferred from homology"/>
<dbReference type="PANTHER" id="PTHR24356">
    <property type="entry name" value="SERINE/THREONINE-PROTEIN KINASE"/>
    <property type="match status" value="1"/>
</dbReference>
<keyword evidence="2 10" id="KW-0723">Serine/threonine-protein kinase</keyword>
<dbReference type="InterPro" id="IPR017441">
    <property type="entry name" value="Protein_kinase_ATP_BS"/>
</dbReference>
<sequence>MKSAYASLKDLIPLMKSSKSKIKIKLQASQNYEESCTCNQMSCLICSRKRSSSMISLKLLKPSVMVEQGKIEKQGITQLQSLIQRKLQRQASNQLLQQTYYGGKQNYDPKDSSINQSTWLLSKTHSRKISVDNYSQKEVTQLKSAQQQSVTTISRLAFRFIYVIGKGGFGKVWRVELKQAKKEFALKEMIKAKIIQKRSVNSVMNEKFLLEQLRHPFIVNMHFAFQDRENLYLVLDLLRGGDLRFHISKLKRFTEDHAKFFACCMLLALQYLHSNGIIHRDLKPENLVFDKDGFLHLTDLGVARLNKESVANDTSGTPGYMAPEVMCRMEHSFPADYYALGVILYEILIGKRPYNGKNRQEIREQILAKQATIKEGTPNVSSQAIDFINRLLIRKPQQRLGFAGIEEVIHHSWLKGVQWTKLLNKEMKSLFIPGCIDGNSDFQNQISADSELEDECQSLVRRKSVQSLFDGYKFQ</sequence>
<dbReference type="GO" id="GO:0035556">
    <property type="term" value="P:intracellular signal transduction"/>
    <property type="evidence" value="ECO:0000318"/>
    <property type="project" value="GO_Central"/>
</dbReference>
<dbReference type="InterPro" id="IPR050236">
    <property type="entry name" value="Ser_Thr_kinase_AGC"/>
</dbReference>
<reference evidence="13 14" key="1">
    <citation type="journal article" date="2006" name="Nature">
        <title>Global trends of whole-genome duplications revealed by the ciliate Paramecium tetraurelia.</title>
        <authorList>
            <consortium name="Genoscope"/>
            <person name="Aury J.-M."/>
            <person name="Jaillon O."/>
            <person name="Duret L."/>
            <person name="Noel B."/>
            <person name="Jubin C."/>
            <person name="Porcel B.M."/>
            <person name="Segurens B."/>
            <person name="Daubin V."/>
            <person name="Anthouard V."/>
            <person name="Aiach N."/>
            <person name="Arnaiz O."/>
            <person name="Billaut A."/>
            <person name="Beisson J."/>
            <person name="Blanc I."/>
            <person name="Bouhouche K."/>
            <person name="Camara F."/>
            <person name="Duharcourt S."/>
            <person name="Guigo R."/>
            <person name="Gogendeau D."/>
            <person name="Katinka M."/>
            <person name="Keller A.-M."/>
            <person name="Kissmehl R."/>
            <person name="Klotz C."/>
            <person name="Koll F."/>
            <person name="Le Moue A."/>
            <person name="Lepere C."/>
            <person name="Malinsky S."/>
            <person name="Nowacki M."/>
            <person name="Nowak J.K."/>
            <person name="Plattner H."/>
            <person name="Poulain J."/>
            <person name="Ruiz F."/>
            <person name="Serrano V."/>
            <person name="Zagulski M."/>
            <person name="Dessen P."/>
            <person name="Betermier M."/>
            <person name="Weissenbach J."/>
            <person name="Scarpelli C."/>
            <person name="Schachter V."/>
            <person name="Sperling L."/>
            <person name="Meyer E."/>
            <person name="Cohen J."/>
            <person name="Wincker P."/>
        </authorList>
    </citation>
    <scope>NUCLEOTIDE SEQUENCE [LARGE SCALE GENOMIC DNA]</scope>
    <source>
        <strain evidence="13 14">Stock d4-2</strain>
    </source>
</reference>
<dbReference type="OrthoDB" id="347657at2759"/>
<dbReference type="InterPro" id="IPR008271">
    <property type="entry name" value="Ser/Thr_kinase_AS"/>
</dbReference>
<dbReference type="PROSITE" id="PS00107">
    <property type="entry name" value="PROTEIN_KINASE_ATP"/>
    <property type="match status" value="1"/>
</dbReference>
<comment type="similarity">
    <text evidence="10">Belongs to the protein kinase superfamily.</text>
</comment>
<feature type="binding site" evidence="9">
    <location>
        <position position="187"/>
    </location>
    <ligand>
        <name>ATP</name>
        <dbReference type="ChEBI" id="CHEBI:30616"/>
    </ligand>
</feature>
<evidence type="ECO:0000256" key="4">
    <source>
        <dbReference type="ARBA" id="ARBA00022741"/>
    </source>
</evidence>
<comment type="catalytic activity">
    <reaction evidence="7">
        <text>L-threonyl-[protein] + ATP = O-phospho-L-threonyl-[protein] + ADP + H(+)</text>
        <dbReference type="Rhea" id="RHEA:46608"/>
        <dbReference type="Rhea" id="RHEA-COMP:11060"/>
        <dbReference type="Rhea" id="RHEA-COMP:11605"/>
        <dbReference type="ChEBI" id="CHEBI:15378"/>
        <dbReference type="ChEBI" id="CHEBI:30013"/>
        <dbReference type="ChEBI" id="CHEBI:30616"/>
        <dbReference type="ChEBI" id="CHEBI:61977"/>
        <dbReference type="ChEBI" id="CHEBI:456216"/>
        <dbReference type="EC" id="2.7.11.1"/>
    </reaction>
</comment>